<accession>A0A6I1MIM0</accession>
<feature type="region of interest" description="Disordered" evidence="1">
    <location>
        <begin position="138"/>
        <end position="159"/>
    </location>
</feature>
<evidence type="ECO:0000256" key="1">
    <source>
        <dbReference type="SAM" id="MobiDB-lite"/>
    </source>
</evidence>
<feature type="region of interest" description="Disordered" evidence="1">
    <location>
        <begin position="53"/>
        <end position="100"/>
    </location>
</feature>
<comment type="caution">
    <text evidence="2">The sequence shown here is derived from an EMBL/GenBank/DDBJ whole genome shotgun (WGS) entry which is preliminary data.</text>
</comment>
<dbReference type="AlphaFoldDB" id="A0A6I1MIM0"/>
<organism evidence="2 3">
    <name type="scientific">Clostridium tarantellae</name>
    <dbReference type="NCBI Taxonomy" id="39493"/>
    <lineage>
        <taxon>Bacteria</taxon>
        <taxon>Bacillati</taxon>
        <taxon>Bacillota</taxon>
        <taxon>Clostridia</taxon>
        <taxon>Eubacteriales</taxon>
        <taxon>Clostridiaceae</taxon>
        <taxon>Clostridium</taxon>
    </lineage>
</organism>
<reference evidence="2 3" key="1">
    <citation type="submission" date="2019-10" db="EMBL/GenBank/DDBJ databases">
        <title>The Genome Sequence of Clostridium tarantellae Isolated from Fish Brain.</title>
        <authorList>
            <person name="Bano L."/>
            <person name="Kiel M."/>
            <person name="Sales G."/>
            <person name="Doxey A.C."/>
            <person name="Mansfield M.J."/>
            <person name="Schiavone M."/>
            <person name="Rossetto O."/>
            <person name="Pirazzini M."/>
            <person name="Dobrindt U."/>
            <person name="Montecucco C."/>
        </authorList>
    </citation>
    <scope>NUCLEOTIDE SEQUENCE [LARGE SCALE GENOMIC DNA]</scope>
    <source>
        <strain evidence="2 3">DSM 3997</strain>
    </source>
</reference>
<gene>
    <name evidence="2" type="ORF">GBZ86_05490</name>
</gene>
<feature type="compositionally biased region" description="Polar residues" evidence="1">
    <location>
        <begin position="57"/>
        <end position="100"/>
    </location>
</feature>
<dbReference type="EMBL" id="WHJC01000049">
    <property type="protein sequence ID" value="MPQ43215.1"/>
    <property type="molecule type" value="Genomic_DNA"/>
</dbReference>
<name>A0A6I1MIM0_9CLOT</name>
<keyword evidence="3" id="KW-1185">Reference proteome</keyword>
<feature type="compositionally biased region" description="Polar residues" evidence="1">
    <location>
        <begin position="139"/>
        <end position="159"/>
    </location>
</feature>
<protein>
    <submittedName>
        <fullName evidence="2">Uncharacterized protein</fullName>
    </submittedName>
</protein>
<evidence type="ECO:0000313" key="2">
    <source>
        <dbReference type="EMBL" id="MPQ43215.1"/>
    </source>
</evidence>
<dbReference type="RefSeq" id="WP_152888536.1">
    <property type="nucleotide sequence ID" value="NZ_WHJC01000049.1"/>
</dbReference>
<dbReference type="Proteomes" id="UP000430345">
    <property type="component" value="Unassembled WGS sequence"/>
</dbReference>
<sequence>MSYYSTNYYGEDVSNNLINQKPTLLAPISFLKNQFDEEVTEEIVNIKSNHSSKISNLENTNSNKNKPSKDLSNSSYNTEEFNSINEKNFTNNPKSTTMLNSNLDEKKLSNKNILNSLNKNDSNNSKSESYKPIKHTNEKFSTSNKKNVTPQNTFNGNTNTLNSINENKLESNEFFNPLENFKNTKIHHKYNKICDSSFQFFPSPKSNWFGINIEKSDVSNLYFNDFKIDENSSIILPNKVSISSTKFKYIAHTNLNCLCLQPKYNKDLKKFQPAYAMQVIENLDFKNFCELKFYCSKFDYNHFKAQGSANNTTYNLRISATLFLNDISSSLCEFIENSKNWPITSNNTFLKFSYSPLFQILIPEGTPNEIILTGSTSCPILSDYKFNFYNYIPNFDDTNFHIKNNDLIKANKATLVFIAEALDPNNPAGICLLDDIYFL</sequence>
<proteinExistence type="predicted"/>
<evidence type="ECO:0000313" key="3">
    <source>
        <dbReference type="Proteomes" id="UP000430345"/>
    </source>
</evidence>